<feature type="transmembrane region" description="Helical" evidence="9">
    <location>
        <begin position="133"/>
        <end position="150"/>
    </location>
</feature>
<keyword evidence="11" id="KW-1185">Reference proteome</keyword>
<comment type="similarity">
    <text evidence="2">Belongs to the nurim family.</text>
</comment>
<protein>
    <recommendedName>
        <fullName evidence="7">Nuclear envelope membrane protein</fullName>
    </recommendedName>
    <alternativeName>
        <fullName evidence="6">Nuclear rim protein</fullName>
    </alternativeName>
</protein>
<dbReference type="OMA" id="NAHTWIF"/>
<evidence type="ECO:0000313" key="11">
    <source>
        <dbReference type="Proteomes" id="UP000001396"/>
    </source>
</evidence>
<evidence type="ECO:0000256" key="1">
    <source>
        <dbReference type="ARBA" id="ARBA00004141"/>
    </source>
</evidence>
<dbReference type="GeneID" id="31356959"/>
<dbReference type="Proteomes" id="UP000001396">
    <property type="component" value="Unassembled WGS sequence"/>
</dbReference>
<dbReference type="InterPro" id="IPR033580">
    <property type="entry name" value="Nurim-like"/>
</dbReference>
<dbReference type="PANTHER" id="PTHR31040">
    <property type="entry name" value="NURIM"/>
    <property type="match status" value="1"/>
</dbReference>
<comment type="subcellular location">
    <subcellularLocation>
        <location evidence="1">Membrane</location>
        <topology evidence="1">Multi-pass membrane protein</topology>
    </subcellularLocation>
</comment>
<dbReference type="EMBL" id="ADBJ01000007">
    <property type="protein sequence ID" value="EFA85474.1"/>
    <property type="molecule type" value="Genomic_DNA"/>
</dbReference>
<dbReference type="InParanoid" id="D3AZ91"/>
<dbReference type="GO" id="GO:0031965">
    <property type="term" value="C:nuclear membrane"/>
    <property type="evidence" value="ECO:0007669"/>
    <property type="project" value="TreeGrafter"/>
</dbReference>
<dbReference type="AlphaFoldDB" id="D3AZ91"/>
<comment type="caution">
    <text evidence="10">The sequence shown here is derived from an EMBL/GenBank/DDBJ whole genome shotgun (WGS) entry which is preliminary data.</text>
</comment>
<keyword evidence="4 9" id="KW-1133">Transmembrane helix</keyword>
<dbReference type="PANTHER" id="PTHR31040:SF1">
    <property type="entry name" value="NURIM"/>
    <property type="match status" value="1"/>
</dbReference>
<dbReference type="FunCoup" id="D3AZ91">
    <property type="interactions" value="20"/>
</dbReference>
<evidence type="ECO:0000256" key="7">
    <source>
        <dbReference type="ARBA" id="ARBA00032957"/>
    </source>
</evidence>
<feature type="transmembrane region" description="Helical" evidence="9">
    <location>
        <begin position="93"/>
        <end position="112"/>
    </location>
</feature>
<evidence type="ECO:0000256" key="5">
    <source>
        <dbReference type="ARBA" id="ARBA00023136"/>
    </source>
</evidence>
<gene>
    <name evidence="10" type="ORF">PPL_01431</name>
</gene>
<feature type="region of interest" description="Disordered" evidence="8">
    <location>
        <begin position="60"/>
        <end position="79"/>
    </location>
</feature>
<evidence type="ECO:0000256" key="2">
    <source>
        <dbReference type="ARBA" id="ARBA00010631"/>
    </source>
</evidence>
<dbReference type="RefSeq" id="XP_020437582.1">
    <property type="nucleotide sequence ID" value="XM_020572439.1"/>
</dbReference>
<evidence type="ECO:0000313" key="10">
    <source>
        <dbReference type="EMBL" id="EFA85474.1"/>
    </source>
</evidence>
<accession>D3AZ91</accession>
<evidence type="ECO:0000256" key="6">
    <source>
        <dbReference type="ARBA" id="ARBA00031700"/>
    </source>
</evidence>
<evidence type="ECO:0000256" key="9">
    <source>
        <dbReference type="SAM" id="Phobius"/>
    </source>
</evidence>
<keyword evidence="5 9" id="KW-0472">Membrane</keyword>
<reference evidence="10 11" key="1">
    <citation type="journal article" date="2011" name="Genome Res.">
        <title>Phylogeny-wide analysis of social amoeba genomes highlights ancient origins for complex intercellular communication.</title>
        <authorList>
            <person name="Heidel A.J."/>
            <person name="Lawal H.M."/>
            <person name="Felder M."/>
            <person name="Schilde C."/>
            <person name="Helps N.R."/>
            <person name="Tunggal B."/>
            <person name="Rivero F."/>
            <person name="John U."/>
            <person name="Schleicher M."/>
            <person name="Eichinger L."/>
            <person name="Platzer M."/>
            <person name="Noegel A.A."/>
            <person name="Schaap P."/>
            <person name="Gloeckner G."/>
        </authorList>
    </citation>
    <scope>NUCLEOTIDE SEQUENCE [LARGE SCALE GENOMIC DNA]</scope>
    <source>
        <strain evidence="11">ATCC 26659 / Pp 5 / PN500</strain>
    </source>
</reference>
<keyword evidence="3 9" id="KW-0812">Transmembrane</keyword>
<sequence>MVMKMFIQKIFIFIKKCIVLTAGIACLLITLSSVIHLIDFLSWFSERTVNINNNNTSIAVNNNNDNNKETTTTTSNSNNTTNVDNNIDLDKQLINNIVLIVLFMLQHSLMATDMVKQLFQSSSRAINSLQRSFYLLATSIMIEVIIKFWQPLDSLVVWTIDDLKPYCLTIKFIATIIILLEFISIFDIFEFTGLKQIYNYITDKEDVEQQQQQQQQYKDNNNKEGKILKKMRHPTLIGFMLLMWSSHRMTIDLLALYSYLYYKE</sequence>
<evidence type="ECO:0000256" key="3">
    <source>
        <dbReference type="ARBA" id="ARBA00022692"/>
    </source>
</evidence>
<organism evidence="10 11">
    <name type="scientific">Heterostelium pallidum (strain ATCC 26659 / Pp 5 / PN500)</name>
    <name type="common">Cellular slime mold</name>
    <name type="synonym">Polysphondylium pallidum</name>
    <dbReference type="NCBI Taxonomy" id="670386"/>
    <lineage>
        <taxon>Eukaryota</taxon>
        <taxon>Amoebozoa</taxon>
        <taxon>Evosea</taxon>
        <taxon>Eumycetozoa</taxon>
        <taxon>Dictyostelia</taxon>
        <taxon>Acytosteliales</taxon>
        <taxon>Acytosteliaceae</taxon>
        <taxon>Heterostelium</taxon>
    </lineage>
</organism>
<evidence type="ECO:0000256" key="4">
    <source>
        <dbReference type="ARBA" id="ARBA00022989"/>
    </source>
</evidence>
<proteinExistence type="inferred from homology"/>
<evidence type="ECO:0000256" key="8">
    <source>
        <dbReference type="SAM" id="MobiDB-lite"/>
    </source>
</evidence>
<feature type="transmembrane region" description="Helical" evidence="9">
    <location>
        <begin position="170"/>
        <end position="189"/>
    </location>
</feature>
<name>D3AZ91_HETP5</name>